<comment type="caution">
    <text evidence="1">The sequence shown here is derived from an EMBL/GenBank/DDBJ whole genome shotgun (WGS) entry which is preliminary data.</text>
</comment>
<accession>A0ABQ8B9J0</accession>
<evidence type="ECO:0000313" key="2">
    <source>
        <dbReference type="Proteomes" id="UP000824890"/>
    </source>
</evidence>
<dbReference type="EMBL" id="JAGKQM010000011">
    <property type="protein sequence ID" value="KAH0901472.1"/>
    <property type="molecule type" value="Genomic_DNA"/>
</dbReference>
<dbReference type="Proteomes" id="UP000824890">
    <property type="component" value="Unassembled WGS sequence"/>
</dbReference>
<protein>
    <submittedName>
        <fullName evidence="1">Uncharacterized protein</fullName>
    </submittedName>
</protein>
<evidence type="ECO:0000313" key="1">
    <source>
        <dbReference type="EMBL" id="KAH0901472.1"/>
    </source>
</evidence>
<sequence>MGRLVRVRIGQWTKTEDGVWSFKGNPGESEQYVIARTNEKFDSLVSLIREELVITPHTPVILTYCLPECMLQPHAAASPPLNIATSYDVEAMISVHEWANELEICVSHGPIKVAKYQFLCRTPFSIGNKPFLCSGETEEEHIAAVNDLIGHDELNFSERMLKEIFSEEKLVIIYRFSMEVERAMSRIDLNITPPDEGPNVMLPTGGISTTSTAQYCVNTEQNFTVSLAEEDDNETPYFETDWGDIEMGRVYWERMMNHDTGVESYVDVINLANDLNIEEPRHSLNQPIFVDVDGSSTGSTDDLLHTPAEVSAAHGVKDPNTLGGNR</sequence>
<proteinExistence type="predicted"/>
<keyword evidence="2" id="KW-1185">Reference proteome</keyword>
<reference evidence="1 2" key="1">
    <citation type="submission" date="2021-05" db="EMBL/GenBank/DDBJ databases">
        <title>Genome Assembly of Synthetic Allotetraploid Brassica napus Reveals Homoeologous Exchanges between Subgenomes.</title>
        <authorList>
            <person name="Davis J.T."/>
        </authorList>
    </citation>
    <scope>NUCLEOTIDE SEQUENCE [LARGE SCALE GENOMIC DNA]</scope>
    <source>
        <strain evidence="2">cv. Da-Ae</strain>
        <tissue evidence="1">Seedling</tissue>
    </source>
</reference>
<gene>
    <name evidence="1" type="ORF">HID58_040975</name>
</gene>
<organism evidence="1 2">
    <name type="scientific">Brassica napus</name>
    <name type="common">Rape</name>
    <dbReference type="NCBI Taxonomy" id="3708"/>
    <lineage>
        <taxon>Eukaryota</taxon>
        <taxon>Viridiplantae</taxon>
        <taxon>Streptophyta</taxon>
        <taxon>Embryophyta</taxon>
        <taxon>Tracheophyta</taxon>
        <taxon>Spermatophyta</taxon>
        <taxon>Magnoliopsida</taxon>
        <taxon>eudicotyledons</taxon>
        <taxon>Gunneridae</taxon>
        <taxon>Pentapetalae</taxon>
        <taxon>rosids</taxon>
        <taxon>malvids</taxon>
        <taxon>Brassicales</taxon>
        <taxon>Brassicaceae</taxon>
        <taxon>Brassiceae</taxon>
        <taxon>Brassica</taxon>
    </lineage>
</organism>
<name>A0ABQ8B9J0_BRANA</name>